<reference evidence="2" key="1">
    <citation type="submission" date="2017-09" db="EMBL/GenBank/DDBJ databases">
        <title>Complete Genome Sequence of ansamitocin-producing Bacterium Actinosynnema pretiosum X47.</title>
        <authorList>
            <person name="Cao G."/>
            <person name="Zong G."/>
            <person name="Zhong C."/>
            <person name="Fu J."/>
        </authorList>
    </citation>
    <scope>NUCLEOTIDE SEQUENCE [LARGE SCALE GENOMIC DNA]</scope>
    <source>
        <strain evidence="2">X47</strain>
    </source>
</reference>
<feature type="transmembrane region" description="Helical" evidence="1">
    <location>
        <begin position="25"/>
        <end position="45"/>
    </location>
</feature>
<dbReference type="EMBL" id="CP023445">
    <property type="protein sequence ID" value="ATE55839.1"/>
    <property type="molecule type" value="Genomic_DNA"/>
</dbReference>
<dbReference type="RefSeq" id="WP_096495670.1">
    <property type="nucleotide sequence ID" value="NZ_CP023445.1"/>
</dbReference>
<keyword evidence="1" id="KW-0472">Membrane</keyword>
<name>A0A290ZA42_9PSEU</name>
<sequence length="132" mass="13655">MNPLPLRVFGVGLRDELRGVVREPTALFCGVVMPVGILVLFNLLHGSQASQGLSAGTAVVATFGAHGVITVASLLGALHAWPLAFAVCAATTALWGKPSHANGSPRRIWSAIVPMAVLGAGRRGAARRAARR</sequence>
<dbReference type="AlphaFoldDB" id="A0A290ZA42"/>
<keyword evidence="1" id="KW-0812">Transmembrane</keyword>
<evidence type="ECO:0000313" key="2">
    <source>
        <dbReference type="EMBL" id="ATE55839.1"/>
    </source>
</evidence>
<gene>
    <name evidence="2" type="ORF">CNX65_23285</name>
</gene>
<feature type="transmembrane region" description="Helical" evidence="1">
    <location>
        <begin position="52"/>
        <end position="72"/>
    </location>
</feature>
<protein>
    <submittedName>
        <fullName evidence="2">Uncharacterized protein</fullName>
    </submittedName>
</protein>
<organism evidence="2 3">
    <name type="scientific">Actinosynnema pretiosum</name>
    <dbReference type="NCBI Taxonomy" id="42197"/>
    <lineage>
        <taxon>Bacteria</taxon>
        <taxon>Bacillati</taxon>
        <taxon>Actinomycetota</taxon>
        <taxon>Actinomycetes</taxon>
        <taxon>Pseudonocardiales</taxon>
        <taxon>Pseudonocardiaceae</taxon>
        <taxon>Actinosynnema</taxon>
    </lineage>
</organism>
<dbReference type="Proteomes" id="UP000218505">
    <property type="component" value="Chromosome"/>
</dbReference>
<evidence type="ECO:0000256" key="1">
    <source>
        <dbReference type="SAM" id="Phobius"/>
    </source>
</evidence>
<evidence type="ECO:0000313" key="3">
    <source>
        <dbReference type="Proteomes" id="UP000218505"/>
    </source>
</evidence>
<proteinExistence type="predicted"/>
<dbReference type="KEGG" id="apre:CNX65_23285"/>
<keyword evidence="3" id="KW-1185">Reference proteome</keyword>
<accession>A0A290ZA42</accession>
<keyword evidence="1" id="KW-1133">Transmembrane helix</keyword>